<evidence type="ECO:0000313" key="1">
    <source>
        <dbReference type="EMBL" id="MEQ3352837.1"/>
    </source>
</evidence>
<organism evidence="1 2">
    <name type="scientific">Aedoeadaptatus acetigenes</name>
    <dbReference type="NCBI Taxonomy" id="2981723"/>
    <lineage>
        <taxon>Bacteria</taxon>
        <taxon>Bacillati</taxon>
        <taxon>Bacillota</taxon>
        <taxon>Tissierellia</taxon>
        <taxon>Tissierellales</taxon>
        <taxon>Peptoniphilaceae</taxon>
        <taxon>Aedoeadaptatus</taxon>
    </lineage>
</organism>
<comment type="caution">
    <text evidence="1">The sequence shown here is derived from an EMBL/GenBank/DDBJ whole genome shotgun (WGS) entry which is preliminary data.</text>
</comment>
<reference evidence="1 2" key="1">
    <citation type="submission" date="2024-04" db="EMBL/GenBank/DDBJ databases">
        <title>Human intestinal bacterial collection.</title>
        <authorList>
            <person name="Pauvert C."/>
            <person name="Hitch T.C.A."/>
            <person name="Clavel T."/>
        </authorList>
    </citation>
    <scope>NUCLEOTIDE SEQUENCE [LARGE SCALE GENOMIC DNA]</scope>
    <source>
        <strain evidence="1 2">CLA-SR-H026</strain>
    </source>
</reference>
<proteinExistence type="predicted"/>
<evidence type="ECO:0000313" key="2">
    <source>
        <dbReference type="Proteomes" id="UP001481872"/>
    </source>
</evidence>
<dbReference type="RefSeq" id="WP_267303709.1">
    <property type="nucleotide sequence ID" value="NZ_JAOQJD010000001.1"/>
</dbReference>
<keyword evidence="2" id="KW-1185">Reference proteome</keyword>
<sequence>MKLSKIVKFAAMSKGAKAGAKAMRKKPVRKATASFIKSYALWKFIRKK</sequence>
<accession>A0ABV1J6F0</accession>
<gene>
    <name evidence="1" type="ORF">AAA081_00760</name>
</gene>
<dbReference type="Proteomes" id="UP001481872">
    <property type="component" value="Unassembled WGS sequence"/>
</dbReference>
<protein>
    <submittedName>
        <fullName evidence="1">Uncharacterized protein</fullName>
    </submittedName>
</protein>
<dbReference type="EMBL" id="JBBNPS010000001">
    <property type="protein sequence ID" value="MEQ3352837.1"/>
    <property type="molecule type" value="Genomic_DNA"/>
</dbReference>
<name>A0ABV1J6F0_9FIRM</name>